<dbReference type="EMBL" id="BGZK01000037">
    <property type="protein sequence ID" value="GBP09715.1"/>
    <property type="molecule type" value="Genomic_DNA"/>
</dbReference>
<dbReference type="Proteomes" id="UP000299102">
    <property type="component" value="Unassembled WGS sequence"/>
</dbReference>
<proteinExistence type="predicted"/>
<evidence type="ECO:0000313" key="1">
    <source>
        <dbReference type="EMBL" id="GBP09715.1"/>
    </source>
</evidence>
<comment type="caution">
    <text evidence="1">The sequence shown here is derived from an EMBL/GenBank/DDBJ whole genome shotgun (WGS) entry which is preliminary data.</text>
</comment>
<evidence type="ECO:0000313" key="2">
    <source>
        <dbReference type="Proteomes" id="UP000299102"/>
    </source>
</evidence>
<keyword evidence="2" id="KW-1185">Reference proteome</keyword>
<gene>
    <name evidence="1" type="ORF">EVAR_81014_1</name>
</gene>
<sequence>MNILNKARREKAILTDALRLWLVTVELKGMLWEELRKNALRRADRVRARRVGGRTAEIKTVNRIVGVAMLAVAMGRHAIQWYIYSQNAYRSKQHDRTE</sequence>
<protein>
    <submittedName>
        <fullName evidence="1">Uncharacterized protein</fullName>
    </submittedName>
</protein>
<dbReference type="AlphaFoldDB" id="A0A4C1T6A0"/>
<name>A0A4C1T6A0_EUMVA</name>
<reference evidence="1 2" key="1">
    <citation type="journal article" date="2019" name="Commun. Biol.">
        <title>The bagworm genome reveals a unique fibroin gene that provides high tensile strength.</title>
        <authorList>
            <person name="Kono N."/>
            <person name="Nakamura H."/>
            <person name="Ohtoshi R."/>
            <person name="Tomita M."/>
            <person name="Numata K."/>
            <person name="Arakawa K."/>
        </authorList>
    </citation>
    <scope>NUCLEOTIDE SEQUENCE [LARGE SCALE GENOMIC DNA]</scope>
</reference>
<organism evidence="1 2">
    <name type="scientific">Eumeta variegata</name>
    <name type="common">Bagworm moth</name>
    <name type="synonym">Eumeta japonica</name>
    <dbReference type="NCBI Taxonomy" id="151549"/>
    <lineage>
        <taxon>Eukaryota</taxon>
        <taxon>Metazoa</taxon>
        <taxon>Ecdysozoa</taxon>
        <taxon>Arthropoda</taxon>
        <taxon>Hexapoda</taxon>
        <taxon>Insecta</taxon>
        <taxon>Pterygota</taxon>
        <taxon>Neoptera</taxon>
        <taxon>Endopterygota</taxon>
        <taxon>Lepidoptera</taxon>
        <taxon>Glossata</taxon>
        <taxon>Ditrysia</taxon>
        <taxon>Tineoidea</taxon>
        <taxon>Psychidae</taxon>
        <taxon>Oiketicinae</taxon>
        <taxon>Eumeta</taxon>
    </lineage>
</organism>
<accession>A0A4C1T6A0</accession>